<protein>
    <submittedName>
        <fullName evidence="4">Transmembrane protein</fullName>
    </submittedName>
</protein>
<keyword evidence="3" id="KW-1185">Reference proteome</keyword>
<dbReference type="AlphaFoldDB" id="A0A0R3TTI3"/>
<reference evidence="4" key="1">
    <citation type="submission" date="2017-02" db="UniProtKB">
        <authorList>
            <consortium name="WormBaseParasite"/>
        </authorList>
    </citation>
    <scope>IDENTIFICATION</scope>
</reference>
<evidence type="ECO:0000313" key="2">
    <source>
        <dbReference type="EMBL" id="VDO09324.1"/>
    </source>
</evidence>
<keyword evidence="1" id="KW-0472">Membrane</keyword>
<sequence length="91" mass="10576">MKVRSRNPITENKFKWTAVEHVFDFLFICVCVLIASSGGWALELPSTTVLCGMFKRSKLRLFWDGHEAFFHSSQYSPCYLPVFRQKIKDAI</sequence>
<name>A0A0R3TTI3_RODNA</name>
<dbReference type="Proteomes" id="UP000278807">
    <property type="component" value="Unassembled WGS sequence"/>
</dbReference>
<accession>A0A0R3TTI3</accession>
<keyword evidence="1" id="KW-1133">Transmembrane helix</keyword>
<evidence type="ECO:0000256" key="1">
    <source>
        <dbReference type="SAM" id="Phobius"/>
    </source>
</evidence>
<dbReference type="EMBL" id="UZAE01013332">
    <property type="protein sequence ID" value="VDO09324.1"/>
    <property type="molecule type" value="Genomic_DNA"/>
</dbReference>
<dbReference type="WBParaSite" id="HNAJ_0001102201-mRNA-1">
    <property type="protein sequence ID" value="HNAJ_0001102201-mRNA-1"/>
    <property type="gene ID" value="HNAJ_0001102201"/>
</dbReference>
<evidence type="ECO:0000313" key="4">
    <source>
        <dbReference type="WBParaSite" id="HNAJ_0001102201-mRNA-1"/>
    </source>
</evidence>
<proteinExistence type="predicted"/>
<evidence type="ECO:0000313" key="3">
    <source>
        <dbReference type="Proteomes" id="UP000278807"/>
    </source>
</evidence>
<feature type="transmembrane region" description="Helical" evidence="1">
    <location>
        <begin position="21"/>
        <end position="42"/>
    </location>
</feature>
<reference evidence="2 3" key="2">
    <citation type="submission" date="2018-11" db="EMBL/GenBank/DDBJ databases">
        <authorList>
            <consortium name="Pathogen Informatics"/>
        </authorList>
    </citation>
    <scope>NUCLEOTIDE SEQUENCE [LARGE SCALE GENOMIC DNA]</scope>
</reference>
<organism evidence="4">
    <name type="scientific">Rodentolepis nana</name>
    <name type="common">Dwarf tapeworm</name>
    <name type="synonym">Hymenolepis nana</name>
    <dbReference type="NCBI Taxonomy" id="102285"/>
    <lineage>
        <taxon>Eukaryota</taxon>
        <taxon>Metazoa</taxon>
        <taxon>Spiralia</taxon>
        <taxon>Lophotrochozoa</taxon>
        <taxon>Platyhelminthes</taxon>
        <taxon>Cestoda</taxon>
        <taxon>Eucestoda</taxon>
        <taxon>Cyclophyllidea</taxon>
        <taxon>Hymenolepididae</taxon>
        <taxon>Rodentolepis</taxon>
    </lineage>
</organism>
<keyword evidence="1" id="KW-0812">Transmembrane</keyword>
<gene>
    <name evidence="2" type="ORF">HNAJ_LOCUS11016</name>
</gene>